<organism evidence="12 13">
    <name type="scientific">Stylosanthes scabra</name>
    <dbReference type="NCBI Taxonomy" id="79078"/>
    <lineage>
        <taxon>Eukaryota</taxon>
        <taxon>Viridiplantae</taxon>
        <taxon>Streptophyta</taxon>
        <taxon>Embryophyta</taxon>
        <taxon>Tracheophyta</taxon>
        <taxon>Spermatophyta</taxon>
        <taxon>Magnoliopsida</taxon>
        <taxon>eudicotyledons</taxon>
        <taxon>Gunneridae</taxon>
        <taxon>Pentapetalae</taxon>
        <taxon>rosids</taxon>
        <taxon>fabids</taxon>
        <taxon>Fabales</taxon>
        <taxon>Fabaceae</taxon>
        <taxon>Papilionoideae</taxon>
        <taxon>50 kb inversion clade</taxon>
        <taxon>dalbergioids sensu lato</taxon>
        <taxon>Dalbergieae</taxon>
        <taxon>Pterocarpus clade</taxon>
        <taxon>Stylosanthes</taxon>
    </lineage>
</organism>
<keyword evidence="4" id="KW-0732">Signal</keyword>
<evidence type="ECO:0000256" key="4">
    <source>
        <dbReference type="ARBA" id="ARBA00022729"/>
    </source>
</evidence>
<evidence type="ECO:0000313" key="13">
    <source>
        <dbReference type="Proteomes" id="UP001341840"/>
    </source>
</evidence>
<sequence>MYINLHSSLALDAIHHTQIYIINPYIVKMMSFFHFFVVCFSLLFLLFHAPSSTTSSSVLPLCNPRDNSNLLHFKNSFAIDNFYSLGSCSSNKTASWKNGTDCCDWDGVTCDTTSGHVIGLDLSCAMLVGPDFGEDDWQC</sequence>
<gene>
    <name evidence="12" type="ORF">PIB30_116644</name>
</gene>
<evidence type="ECO:0000313" key="12">
    <source>
        <dbReference type="EMBL" id="MED6199663.1"/>
    </source>
</evidence>
<dbReference type="PANTHER" id="PTHR48061:SF46">
    <property type="entry name" value="LEUCINE-RICH REPEAT-CONTAINING N-TERMINAL PLANT-TYPE DOMAIN-CONTAINING PROTEIN"/>
    <property type="match status" value="1"/>
</dbReference>
<keyword evidence="13" id="KW-1185">Reference proteome</keyword>
<evidence type="ECO:0000256" key="6">
    <source>
        <dbReference type="ARBA" id="ARBA00022989"/>
    </source>
</evidence>
<feature type="transmembrane region" description="Helical" evidence="10">
    <location>
        <begin position="25"/>
        <end position="47"/>
    </location>
</feature>
<dbReference type="Gene3D" id="3.80.10.10">
    <property type="entry name" value="Ribonuclease Inhibitor"/>
    <property type="match status" value="1"/>
</dbReference>
<keyword evidence="7 10" id="KW-0472">Membrane</keyword>
<evidence type="ECO:0000256" key="1">
    <source>
        <dbReference type="ARBA" id="ARBA00004479"/>
    </source>
</evidence>
<keyword evidence="3 10" id="KW-0812">Transmembrane</keyword>
<name>A0ABU6XSI6_9FABA</name>
<comment type="caution">
    <text evidence="12">The sequence shown here is derived from an EMBL/GenBank/DDBJ whole genome shotgun (WGS) entry which is preliminary data.</text>
</comment>
<accession>A0ABU6XSI6</accession>
<reference evidence="12 13" key="1">
    <citation type="journal article" date="2023" name="Plants (Basel)">
        <title>Bridging the Gap: Combining Genomics and Transcriptomics Approaches to Understand Stylosanthes scabra, an Orphan Legume from the Brazilian Caatinga.</title>
        <authorList>
            <person name="Ferreira-Neto J.R.C."/>
            <person name="da Silva M.D."/>
            <person name="Binneck E."/>
            <person name="de Melo N.F."/>
            <person name="da Silva R.H."/>
            <person name="de Melo A.L.T.M."/>
            <person name="Pandolfi V."/>
            <person name="Bustamante F.O."/>
            <person name="Brasileiro-Vidal A.C."/>
            <person name="Benko-Iseppon A.M."/>
        </authorList>
    </citation>
    <scope>NUCLEOTIDE SEQUENCE [LARGE SCALE GENOMIC DNA]</scope>
    <source>
        <tissue evidence="12">Leaves</tissue>
    </source>
</reference>
<evidence type="ECO:0000259" key="11">
    <source>
        <dbReference type="Pfam" id="PF08263"/>
    </source>
</evidence>
<evidence type="ECO:0000256" key="7">
    <source>
        <dbReference type="ARBA" id="ARBA00023136"/>
    </source>
</evidence>
<dbReference type="InterPro" id="IPR046956">
    <property type="entry name" value="RLP23-like"/>
</dbReference>
<keyword evidence="6 10" id="KW-1133">Transmembrane helix</keyword>
<dbReference type="Pfam" id="PF08263">
    <property type="entry name" value="LRRNT_2"/>
    <property type="match status" value="1"/>
</dbReference>
<keyword evidence="9" id="KW-0325">Glycoprotein</keyword>
<comment type="subcellular location">
    <subcellularLocation>
        <location evidence="1">Membrane</location>
        <topology evidence="1">Single-pass type I membrane protein</topology>
    </subcellularLocation>
</comment>
<evidence type="ECO:0000256" key="5">
    <source>
        <dbReference type="ARBA" id="ARBA00022737"/>
    </source>
</evidence>
<dbReference type="Proteomes" id="UP001341840">
    <property type="component" value="Unassembled WGS sequence"/>
</dbReference>
<evidence type="ECO:0000256" key="2">
    <source>
        <dbReference type="ARBA" id="ARBA00022614"/>
    </source>
</evidence>
<evidence type="ECO:0000256" key="9">
    <source>
        <dbReference type="ARBA" id="ARBA00023180"/>
    </source>
</evidence>
<protein>
    <recommendedName>
        <fullName evidence="11">Leucine-rich repeat-containing N-terminal plant-type domain-containing protein</fullName>
    </recommendedName>
</protein>
<dbReference type="PANTHER" id="PTHR48061">
    <property type="entry name" value="LEUCINE-RICH REPEAT RECEPTOR PROTEIN KINASE EMS1-LIKE-RELATED"/>
    <property type="match status" value="1"/>
</dbReference>
<feature type="domain" description="Leucine-rich repeat-containing N-terminal plant-type" evidence="11">
    <location>
        <begin position="65"/>
        <end position="111"/>
    </location>
</feature>
<evidence type="ECO:0000256" key="8">
    <source>
        <dbReference type="ARBA" id="ARBA00023170"/>
    </source>
</evidence>
<keyword evidence="5" id="KW-0677">Repeat</keyword>
<dbReference type="InterPro" id="IPR013210">
    <property type="entry name" value="LRR_N_plant-typ"/>
</dbReference>
<keyword evidence="2" id="KW-0433">Leucine-rich repeat</keyword>
<evidence type="ECO:0000256" key="10">
    <source>
        <dbReference type="SAM" id="Phobius"/>
    </source>
</evidence>
<dbReference type="InterPro" id="IPR032675">
    <property type="entry name" value="LRR_dom_sf"/>
</dbReference>
<proteinExistence type="predicted"/>
<dbReference type="EMBL" id="JASCZI010212515">
    <property type="protein sequence ID" value="MED6199663.1"/>
    <property type="molecule type" value="Genomic_DNA"/>
</dbReference>
<keyword evidence="8" id="KW-0675">Receptor</keyword>
<evidence type="ECO:0000256" key="3">
    <source>
        <dbReference type="ARBA" id="ARBA00022692"/>
    </source>
</evidence>